<dbReference type="Pfam" id="PF05368">
    <property type="entry name" value="NmrA"/>
    <property type="match status" value="1"/>
</dbReference>
<dbReference type="PANTHER" id="PTHR43162:SF1">
    <property type="entry name" value="PRESTALK A DIFFERENTIATION PROTEIN A"/>
    <property type="match status" value="1"/>
</dbReference>
<sequence length="277" mass="29239">MTEVLVTGAAGKTGRAVTKALVCRGARVRCAVRPGSSTPIHEDAAARRVPVDLATGEGLGVALAGVDAVYVIAPNVNAREVEMVRHIADAAVAAGIPRVVYHSVMHPDDTAMPHHLRKHEAEKLLREKPFGLTILRPAAYHQNLRPAALAGEIAVPYSLDVPFTNVDLDDIAQVAATAVLTRELDHAAYDLAGPQELSVRELAAIAADVLGRPVRATQISREEWLAGAGAALAPQPRADLLAMFTAYDREGFAGDSTILPRLLGGAPSTWENVLSVA</sequence>
<dbReference type="AlphaFoldDB" id="W6K0X9"/>
<feature type="domain" description="NmrA-like" evidence="1">
    <location>
        <begin position="3"/>
        <end position="247"/>
    </location>
</feature>
<keyword evidence="3" id="KW-1185">Reference proteome</keyword>
<dbReference type="InterPro" id="IPR051604">
    <property type="entry name" value="Ergot_Alk_Oxidoreductase"/>
</dbReference>
<dbReference type="Gene3D" id="3.40.50.720">
    <property type="entry name" value="NAD(P)-binding Rossmann-like Domain"/>
    <property type="match status" value="1"/>
</dbReference>
<proteinExistence type="predicted"/>
<evidence type="ECO:0000259" key="1">
    <source>
        <dbReference type="Pfam" id="PF05368"/>
    </source>
</evidence>
<dbReference type="OrthoDB" id="4457504at2"/>
<dbReference type="InterPro" id="IPR008030">
    <property type="entry name" value="NmrA-like"/>
</dbReference>
<organism evidence="2 3">
    <name type="scientific">Nostocoides australiense Ben110</name>
    <dbReference type="NCBI Taxonomy" id="1193182"/>
    <lineage>
        <taxon>Bacteria</taxon>
        <taxon>Bacillati</taxon>
        <taxon>Actinomycetota</taxon>
        <taxon>Actinomycetes</taxon>
        <taxon>Micrococcales</taxon>
        <taxon>Intrasporangiaceae</taxon>
        <taxon>Nostocoides</taxon>
    </lineage>
</organism>
<dbReference type="InterPro" id="IPR036291">
    <property type="entry name" value="NAD(P)-bd_dom_sf"/>
</dbReference>
<reference evidence="2 3" key="1">
    <citation type="journal article" date="2013" name="ISME J.">
        <title>A metabolic model for members of the genus Tetrasphaera involved in enhanced biological phosphorus removal.</title>
        <authorList>
            <person name="Kristiansen R."/>
            <person name="Nguyen H.T.T."/>
            <person name="Saunders A.M."/>
            <person name="Nielsen J.L."/>
            <person name="Wimmer R."/>
            <person name="Le V.Q."/>
            <person name="McIlroy S.J."/>
            <person name="Petrovski S."/>
            <person name="Seviour R.J."/>
            <person name="Calteau A."/>
            <person name="Nielsen K.L."/>
            <person name="Nielsen P.H."/>
        </authorList>
    </citation>
    <scope>NUCLEOTIDE SEQUENCE [LARGE SCALE GENOMIC DNA]</scope>
    <source>
        <strain evidence="2 3">Ben110</strain>
    </source>
</reference>
<dbReference type="EMBL" id="CAJA01000507">
    <property type="protein sequence ID" value="CCH75543.1"/>
    <property type="molecule type" value="Genomic_DNA"/>
</dbReference>
<dbReference type="Proteomes" id="UP000035763">
    <property type="component" value="Unassembled WGS sequence"/>
</dbReference>
<gene>
    <name evidence="2" type="ORF">BN11_80006</name>
</gene>
<comment type="caution">
    <text evidence="2">The sequence shown here is derived from an EMBL/GenBank/DDBJ whole genome shotgun (WGS) entry which is preliminary data.</text>
</comment>
<dbReference type="RefSeq" id="WP_048693381.1">
    <property type="nucleotide sequence ID" value="NZ_HG764815.1"/>
</dbReference>
<dbReference type="PANTHER" id="PTHR43162">
    <property type="match status" value="1"/>
</dbReference>
<dbReference type="Gene3D" id="3.90.25.10">
    <property type="entry name" value="UDP-galactose 4-epimerase, domain 1"/>
    <property type="match status" value="1"/>
</dbReference>
<name>W6K0X9_9MICO</name>
<dbReference type="STRING" id="1193182.BN11_80006"/>
<dbReference type="SUPFAM" id="SSF51735">
    <property type="entry name" value="NAD(P)-binding Rossmann-fold domains"/>
    <property type="match status" value="1"/>
</dbReference>
<evidence type="ECO:0000313" key="2">
    <source>
        <dbReference type="EMBL" id="CCH75543.1"/>
    </source>
</evidence>
<accession>W6K0X9</accession>
<evidence type="ECO:0000313" key="3">
    <source>
        <dbReference type="Proteomes" id="UP000035763"/>
    </source>
</evidence>
<protein>
    <recommendedName>
        <fullName evidence="1">NmrA-like domain-containing protein</fullName>
    </recommendedName>
</protein>